<dbReference type="SUPFAM" id="SSF48452">
    <property type="entry name" value="TPR-like"/>
    <property type="match status" value="1"/>
</dbReference>
<keyword evidence="1" id="KW-0812">Transmembrane</keyword>
<dbReference type="Proteomes" id="UP000193804">
    <property type="component" value="Unassembled WGS sequence"/>
</dbReference>
<evidence type="ECO:0000313" key="3">
    <source>
        <dbReference type="Proteomes" id="UP000193804"/>
    </source>
</evidence>
<sequence>MLKFKFLFSSITLLLLITTVGHTQSLEKELVKADSLYEKKQYISAIKIYEKIYNAGNTSPAMLLKLARIEEGMGNDGKSIYYLENYYQITKDEKVIDYLKKTSENKNTVGFDYGLTYKADLFYKDWKIHFQSFFSIIIIFGLGMMIKNRDSTHKKRNYFVLASLPLLVLGFLNNYEGKSEAIITETPSYLLEGPSSGANLVDKVTVPAKIQVNQEVDVWSKITFENKKAYIKTSQIKKL</sequence>
<dbReference type="AlphaFoldDB" id="A0A1X7IQX1"/>
<keyword evidence="1" id="KW-1133">Transmembrane helix</keyword>
<accession>A0A1X7IQX1</accession>
<reference evidence="3" key="1">
    <citation type="submission" date="2017-04" db="EMBL/GenBank/DDBJ databases">
        <authorList>
            <person name="Varghese N."/>
            <person name="Submissions S."/>
        </authorList>
    </citation>
    <scope>NUCLEOTIDE SEQUENCE [LARGE SCALE GENOMIC DNA]</scope>
    <source>
        <strain evidence="3">DSM 4125</strain>
    </source>
</reference>
<dbReference type="EMBL" id="FXAW01000001">
    <property type="protein sequence ID" value="SMG17499.1"/>
    <property type="molecule type" value="Genomic_DNA"/>
</dbReference>
<evidence type="ECO:0008006" key="4">
    <source>
        <dbReference type="Google" id="ProtNLM"/>
    </source>
</evidence>
<keyword evidence="3" id="KW-1185">Reference proteome</keyword>
<dbReference type="Gene3D" id="1.25.40.10">
    <property type="entry name" value="Tetratricopeptide repeat domain"/>
    <property type="match status" value="1"/>
</dbReference>
<evidence type="ECO:0000313" key="2">
    <source>
        <dbReference type="EMBL" id="SMG17499.1"/>
    </source>
</evidence>
<dbReference type="STRING" id="1028.SAMN05661096_00967"/>
<feature type="transmembrane region" description="Helical" evidence="1">
    <location>
        <begin position="128"/>
        <end position="146"/>
    </location>
</feature>
<evidence type="ECO:0000256" key="1">
    <source>
        <dbReference type="SAM" id="Phobius"/>
    </source>
</evidence>
<organism evidence="2 3">
    <name type="scientific">Marivirga sericea</name>
    <dbReference type="NCBI Taxonomy" id="1028"/>
    <lineage>
        <taxon>Bacteria</taxon>
        <taxon>Pseudomonadati</taxon>
        <taxon>Bacteroidota</taxon>
        <taxon>Cytophagia</taxon>
        <taxon>Cytophagales</taxon>
        <taxon>Marivirgaceae</taxon>
        <taxon>Marivirga</taxon>
    </lineage>
</organism>
<gene>
    <name evidence="2" type="ORF">SAMN05661096_00967</name>
</gene>
<proteinExistence type="predicted"/>
<dbReference type="InterPro" id="IPR011990">
    <property type="entry name" value="TPR-like_helical_dom_sf"/>
</dbReference>
<keyword evidence="1" id="KW-0472">Membrane</keyword>
<name>A0A1X7IQX1_9BACT</name>
<protein>
    <recommendedName>
        <fullName evidence="4">SH3 domain-containing protein</fullName>
    </recommendedName>
</protein>